<feature type="domain" description="DNA/RNA-binding" evidence="2">
    <location>
        <begin position="250"/>
        <end position="304"/>
    </location>
</feature>
<organism evidence="4 5">
    <name type="scientific">Dimargaris cristalligena</name>
    <dbReference type="NCBI Taxonomy" id="215637"/>
    <lineage>
        <taxon>Eukaryota</taxon>
        <taxon>Fungi</taxon>
        <taxon>Fungi incertae sedis</taxon>
        <taxon>Zoopagomycota</taxon>
        <taxon>Kickxellomycotina</taxon>
        <taxon>Dimargaritomycetes</taxon>
        <taxon>Dimargaritales</taxon>
        <taxon>Dimargaritaceae</taxon>
        <taxon>Dimargaris</taxon>
    </lineage>
</organism>
<evidence type="ECO:0008006" key="6">
    <source>
        <dbReference type="Google" id="ProtNLM"/>
    </source>
</evidence>
<dbReference type="GO" id="GO:0042162">
    <property type="term" value="F:telomeric DNA binding"/>
    <property type="evidence" value="ECO:0007669"/>
    <property type="project" value="TreeGrafter"/>
</dbReference>
<dbReference type="GO" id="GO:0000184">
    <property type="term" value="P:nuclear-transcribed mRNA catabolic process, nonsense-mediated decay"/>
    <property type="evidence" value="ECO:0007669"/>
    <property type="project" value="TreeGrafter"/>
</dbReference>
<proteinExistence type="predicted"/>
<evidence type="ECO:0000259" key="2">
    <source>
        <dbReference type="Pfam" id="PF10373"/>
    </source>
</evidence>
<evidence type="ECO:0000256" key="1">
    <source>
        <dbReference type="SAM" id="MobiDB-lite"/>
    </source>
</evidence>
<dbReference type="EMBL" id="ML002883">
    <property type="protein sequence ID" value="RKP35385.1"/>
    <property type="molecule type" value="Genomic_DNA"/>
</dbReference>
<dbReference type="STRING" id="215637.A0A4P9ZQ51"/>
<sequence length="890" mass="98439">MPPPPSKEKEYDELLRAASDLEERITLLNTRARETDVYAAMECISSLNLALPEGQLQPVDMWEMVLRELTALRQRLQDTFELLLDLNIVSAADNNVDERLWKYVFHDHVELCRYHLRKRRSSSKDPSGLQSLWSVELQRTLDAAAGFYYNLLVSATSVNQLDISTSGIGPLNAKAPSTCVLGDCNLPNLSILTVSSSPCYDVPKKTWLVCLHRCLVYMGDIERYKIYHSSDSQKILHNTVPLASDPYHSAKQFYYQSIATYRQSGRPHAQLAILAAYSSHDLDVIYWYTLSLLLPYPSNNAWVNTQSYVKSSMIPGLKLDEPLESVLRNLSESQAVIKALENSFTTSNLLKLANRRNFFVDLGKLMTILIGRIWDISMAIDNPQDGDSKSVQLQIRVRLELVNLALKTAGWLLLVYKKVGYYNESALRNSEASSNDAKTQAMPRSALAKVAPLALWIDFYVQHPSIVKEVIDYAKRSSQVDRGIGQSLRVSNLTAAQLTTLREVLGEDPGKPTKPPGLPVVTPPLQTTANKLPGGSPTVVAPALARASLPSPAPAPILVNGATSKLVGAAIKLIQPINANGDRHRLQALHESMALLSLSAERNRHYLIIPDIDTWAYHHVTFKTWMTTSPNVTLLIPATSVKRLDQLKRGSDKLTPRAREVIRLFDDIIRNQAPLTNLGRRGPKPLNEGMETEFPLANSIQYRLYFMKPEQAFATWDQAQPYYRLGSSPPVHMAHRPMDGSKDGGSGALHLRNGSPNRANGTKATAPVVAVAPHGGATHAGLAQKPGPMGGGKPANGQGNTSSDTDSDSSDTDTDRANKPIPDILTHRDVAEKYRPFLSAVLYINRAKLNPRNTATADQLTVLVCTRDPDLTAVCTLFNLETRPIHRITL</sequence>
<feature type="domain" description="Telomerase activating protein Est1-like N-terminal" evidence="3">
    <location>
        <begin position="96"/>
        <end position="227"/>
    </location>
</feature>
<gene>
    <name evidence="4" type="ORF">BJ085DRAFT_28187</name>
</gene>
<dbReference type="PANTHER" id="PTHR15696:SF0">
    <property type="entry name" value="TELOMERASE-BINDING PROTEIN EST1A"/>
    <property type="match status" value="1"/>
</dbReference>
<reference evidence="5" key="1">
    <citation type="journal article" date="2018" name="Nat. Microbiol.">
        <title>Leveraging single-cell genomics to expand the fungal tree of life.</title>
        <authorList>
            <person name="Ahrendt S.R."/>
            <person name="Quandt C.A."/>
            <person name="Ciobanu D."/>
            <person name="Clum A."/>
            <person name="Salamov A."/>
            <person name="Andreopoulos B."/>
            <person name="Cheng J.F."/>
            <person name="Woyke T."/>
            <person name="Pelin A."/>
            <person name="Henrissat B."/>
            <person name="Reynolds N.K."/>
            <person name="Benny G.L."/>
            <person name="Smith M.E."/>
            <person name="James T.Y."/>
            <person name="Grigoriev I.V."/>
        </authorList>
    </citation>
    <scope>NUCLEOTIDE SEQUENCE [LARGE SCALE GENOMIC DNA]</scope>
    <source>
        <strain evidence="5">RSA 468</strain>
    </source>
</reference>
<dbReference type="Pfam" id="PF10374">
    <property type="entry name" value="EST1"/>
    <property type="match status" value="1"/>
</dbReference>
<evidence type="ECO:0000259" key="3">
    <source>
        <dbReference type="Pfam" id="PF10374"/>
    </source>
</evidence>
<evidence type="ECO:0000313" key="5">
    <source>
        <dbReference type="Proteomes" id="UP000268162"/>
    </source>
</evidence>
<feature type="region of interest" description="Disordered" evidence="1">
    <location>
        <begin position="733"/>
        <end position="762"/>
    </location>
</feature>
<name>A0A4P9ZQ51_9FUNG</name>
<dbReference type="Proteomes" id="UP000268162">
    <property type="component" value="Unassembled WGS sequence"/>
</dbReference>
<dbReference type="InterPro" id="IPR011990">
    <property type="entry name" value="TPR-like_helical_dom_sf"/>
</dbReference>
<dbReference type="InterPro" id="IPR019458">
    <property type="entry name" value="Est1-like_N"/>
</dbReference>
<dbReference type="AlphaFoldDB" id="A0A4P9ZQ51"/>
<dbReference type="PANTHER" id="PTHR15696">
    <property type="entry name" value="SMG-7 SUPPRESSOR WITH MORPHOLOGICAL EFFECT ON GENITALIA PROTEIN 7"/>
    <property type="match status" value="1"/>
</dbReference>
<dbReference type="GO" id="GO:0070034">
    <property type="term" value="F:telomerase RNA binding"/>
    <property type="evidence" value="ECO:0007669"/>
    <property type="project" value="TreeGrafter"/>
</dbReference>
<dbReference type="InterPro" id="IPR018834">
    <property type="entry name" value="DNA/RNA-bd_Est1-type"/>
</dbReference>
<dbReference type="Gene3D" id="1.25.40.10">
    <property type="entry name" value="Tetratricopeptide repeat domain"/>
    <property type="match status" value="1"/>
</dbReference>
<accession>A0A4P9ZQ51</accession>
<dbReference type="GO" id="GO:0005697">
    <property type="term" value="C:telomerase holoenzyme complex"/>
    <property type="evidence" value="ECO:0007669"/>
    <property type="project" value="TreeGrafter"/>
</dbReference>
<evidence type="ECO:0000313" key="4">
    <source>
        <dbReference type="EMBL" id="RKP35385.1"/>
    </source>
</evidence>
<dbReference type="InterPro" id="IPR045153">
    <property type="entry name" value="Est1/Ebs1-like"/>
</dbReference>
<protein>
    <recommendedName>
        <fullName evidence="6">PIN domain-containing protein</fullName>
    </recommendedName>
</protein>
<feature type="region of interest" description="Disordered" evidence="1">
    <location>
        <begin position="777"/>
        <end position="821"/>
    </location>
</feature>
<dbReference type="Pfam" id="PF10373">
    <property type="entry name" value="EST1_DNA_bind"/>
    <property type="match status" value="1"/>
</dbReference>
<dbReference type="SUPFAM" id="SSF48452">
    <property type="entry name" value="TPR-like"/>
    <property type="match status" value="1"/>
</dbReference>
<keyword evidence="5" id="KW-1185">Reference proteome</keyword>